<proteinExistence type="predicted"/>
<dbReference type="OrthoDB" id="5294448at2"/>
<protein>
    <submittedName>
        <fullName evidence="2">Uncharacterized protein</fullName>
    </submittedName>
</protein>
<evidence type="ECO:0000313" key="2">
    <source>
        <dbReference type="EMBL" id="KYG67489.1"/>
    </source>
</evidence>
<evidence type="ECO:0000313" key="3">
    <source>
        <dbReference type="Proteomes" id="UP000075320"/>
    </source>
</evidence>
<keyword evidence="1" id="KW-0472">Membrane</keyword>
<comment type="caution">
    <text evidence="2">The sequence shown here is derived from an EMBL/GenBank/DDBJ whole genome shotgun (WGS) entry which is preliminary data.</text>
</comment>
<name>A0A150WT75_BDEBC</name>
<organism evidence="2 3">
    <name type="scientific">Bdellovibrio bacteriovorus</name>
    <dbReference type="NCBI Taxonomy" id="959"/>
    <lineage>
        <taxon>Bacteria</taxon>
        <taxon>Pseudomonadati</taxon>
        <taxon>Bdellovibrionota</taxon>
        <taxon>Bdellovibrionia</taxon>
        <taxon>Bdellovibrionales</taxon>
        <taxon>Pseudobdellovibrionaceae</taxon>
        <taxon>Bdellovibrio</taxon>
    </lineage>
</organism>
<feature type="transmembrane region" description="Helical" evidence="1">
    <location>
        <begin position="58"/>
        <end position="76"/>
    </location>
</feature>
<keyword evidence="1" id="KW-0812">Transmembrane</keyword>
<accession>A0A150WT75</accession>
<dbReference type="EMBL" id="LUKE01000001">
    <property type="protein sequence ID" value="KYG67489.1"/>
    <property type="molecule type" value="Genomic_DNA"/>
</dbReference>
<feature type="transmembrane region" description="Helical" evidence="1">
    <location>
        <begin position="23"/>
        <end position="46"/>
    </location>
</feature>
<gene>
    <name evidence="2" type="ORF">AZI86_06315</name>
</gene>
<reference evidence="2 3" key="1">
    <citation type="submission" date="2016-03" db="EMBL/GenBank/DDBJ databases">
        <authorList>
            <person name="Ploux O."/>
        </authorList>
    </citation>
    <scope>NUCLEOTIDE SEQUENCE [LARGE SCALE GENOMIC DNA]</scope>
    <source>
        <strain evidence="2 3">R0</strain>
    </source>
</reference>
<keyword evidence="3" id="KW-1185">Reference proteome</keyword>
<sequence length="114" mass="12113">MAVVLFASSSTWAQQSSTRMVKRHVATVLFSTLGGAVLGLSTLPFYGEPQEHTDNISVGALLGFVAGASYAAYAASKPEVPVRNDYGFGESIQNKKALAVNAKAMPLVQLNFEF</sequence>
<dbReference type="AlphaFoldDB" id="A0A150WT75"/>
<keyword evidence="1" id="KW-1133">Transmembrane helix</keyword>
<evidence type="ECO:0000256" key="1">
    <source>
        <dbReference type="SAM" id="Phobius"/>
    </source>
</evidence>
<dbReference type="Proteomes" id="UP000075320">
    <property type="component" value="Unassembled WGS sequence"/>
</dbReference>